<feature type="region of interest" description="Disordered" evidence="13">
    <location>
        <begin position="334"/>
        <end position="581"/>
    </location>
</feature>
<gene>
    <name evidence="15" type="ORF">AYI69_g5697</name>
</gene>
<keyword evidence="16" id="KW-1185">Reference proteome</keyword>
<keyword evidence="4" id="KW-0808">Transferase</keyword>
<feature type="compositionally biased region" description="Basic and acidic residues" evidence="13">
    <location>
        <begin position="340"/>
        <end position="359"/>
    </location>
</feature>
<evidence type="ECO:0000256" key="6">
    <source>
        <dbReference type="ARBA" id="ARBA00022777"/>
    </source>
</evidence>
<comment type="catalytic activity">
    <reaction evidence="11">
        <text>[DNA-directed RNA polymerase] + ATP = phospho-[DNA-directed RNA polymerase] + ADP + H(+)</text>
        <dbReference type="Rhea" id="RHEA:10216"/>
        <dbReference type="Rhea" id="RHEA-COMP:11321"/>
        <dbReference type="Rhea" id="RHEA-COMP:11322"/>
        <dbReference type="ChEBI" id="CHEBI:15378"/>
        <dbReference type="ChEBI" id="CHEBI:30616"/>
        <dbReference type="ChEBI" id="CHEBI:43176"/>
        <dbReference type="ChEBI" id="CHEBI:68546"/>
        <dbReference type="ChEBI" id="CHEBI:456216"/>
        <dbReference type="EC" id="2.7.11.23"/>
    </reaction>
</comment>
<comment type="catalytic activity">
    <reaction evidence="9">
        <text>L-threonyl-[protein] + ATP = O-phospho-L-threonyl-[protein] + ADP + H(+)</text>
        <dbReference type="Rhea" id="RHEA:46608"/>
        <dbReference type="Rhea" id="RHEA-COMP:11060"/>
        <dbReference type="Rhea" id="RHEA-COMP:11605"/>
        <dbReference type="ChEBI" id="CHEBI:15378"/>
        <dbReference type="ChEBI" id="CHEBI:30013"/>
        <dbReference type="ChEBI" id="CHEBI:30616"/>
        <dbReference type="ChEBI" id="CHEBI:61977"/>
        <dbReference type="ChEBI" id="CHEBI:456216"/>
        <dbReference type="EC" id="2.7.11.22"/>
    </reaction>
</comment>
<evidence type="ECO:0000256" key="13">
    <source>
        <dbReference type="SAM" id="MobiDB-lite"/>
    </source>
</evidence>
<feature type="compositionally biased region" description="Polar residues" evidence="13">
    <location>
        <begin position="361"/>
        <end position="393"/>
    </location>
</feature>
<evidence type="ECO:0000256" key="2">
    <source>
        <dbReference type="ARBA" id="ARBA00006485"/>
    </source>
</evidence>
<feature type="binding site" evidence="12">
    <location>
        <position position="65"/>
    </location>
    <ligand>
        <name>ATP</name>
        <dbReference type="ChEBI" id="CHEBI:30616"/>
    </ligand>
</feature>
<feature type="compositionally biased region" description="Low complexity" evidence="13">
    <location>
        <begin position="541"/>
        <end position="554"/>
    </location>
</feature>
<keyword evidence="7 12" id="KW-0067">ATP-binding</keyword>
<dbReference type="PROSITE" id="PS00107">
    <property type="entry name" value="PROTEIN_KINASE_ATP"/>
    <property type="match status" value="1"/>
</dbReference>
<dbReference type="SUPFAM" id="SSF56112">
    <property type="entry name" value="Protein kinase-like (PK-like)"/>
    <property type="match status" value="1"/>
</dbReference>
<proteinExistence type="inferred from homology"/>
<feature type="compositionally biased region" description="Basic and acidic residues" evidence="13">
    <location>
        <begin position="485"/>
        <end position="528"/>
    </location>
</feature>
<dbReference type="SMART" id="SM00220">
    <property type="entry name" value="S_TKc"/>
    <property type="match status" value="1"/>
</dbReference>
<evidence type="ECO:0000256" key="12">
    <source>
        <dbReference type="PROSITE-ProRule" id="PRU10141"/>
    </source>
</evidence>
<dbReference type="OrthoDB" id="28397at2759"/>
<comment type="catalytic activity">
    <reaction evidence="10">
        <text>L-seryl-[protein] + ATP = O-phospho-L-seryl-[protein] + ADP + H(+)</text>
        <dbReference type="Rhea" id="RHEA:17989"/>
        <dbReference type="Rhea" id="RHEA-COMP:9863"/>
        <dbReference type="Rhea" id="RHEA-COMP:11604"/>
        <dbReference type="ChEBI" id="CHEBI:15378"/>
        <dbReference type="ChEBI" id="CHEBI:29999"/>
        <dbReference type="ChEBI" id="CHEBI:30616"/>
        <dbReference type="ChEBI" id="CHEBI:83421"/>
        <dbReference type="ChEBI" id="CHEBI:456216"/>
        <dbReference type="EC" id="2.7.11.22"/>
    </reaction>
</comment>
<comment type="caution">
    <text evidence="15">The sequence shown here is derived from an EMBL/GenBank/DDBJ whole genome shotgun (WGS) entry which is preliminary data.</text>
</comment>
<dbReference type="InterPro" id="IPR011009">
    <property type="entry name" value="Kinase-like_dom_sf"/>
</dbReference>
<dbReference type="Gene3D" id="1.10.510.10">
    <property type="entry name" value="Transferase(Phosphotransferase) domain 1"/>
    <property type="match status" value="1"/>
</dbReference>
<comment type="similarity">
    <text evidence="2">Belongs to the protein kinase superfamily. CMGC Ser/Thr protein kinase family. CDC2/CDKX subfamily.</text>
</comment>
<evidence type="ECO:0000313" key="16">
    <source>
        <dbReference type="Proteomes" id="UP000187429"/>
    </source>
</evidence>
<dbReference type="InterPro" id="IPR017441">
    <property type="entry name" value="Protein_kinase_ATP_BS"/>
</dbReference>
<name>A0A1R1Y494_9FUNG</name>
<sequence length="581" mass="67226">MIHNGSILATPDSLLNKNPSKPREHNFFGCSPYSDYTLADKVGQGTFGEVHKAIHKKTGRLVALKRVLMHNEKEGIPITAIREIKILKSLNHSNIIPLVDMIVKQEVTLQNDTTVPSSSVYMVFPYMEHDLTGLLDNPKIKLSVSQIKLYLRQICQGTAYLHQNNILHRDIKASNLLINNCGELFIADFGLARSYVPDAQRDLTKCVVTRWYRPPELLLGERKYTSAIDMWGVGCIAAEMLIKRPLFPGKTDIDQLEQIFKLCGSPTNTNWAGWDKLPDALLISEFNRYQRSIKEYFKNKFGEAISDFMENTLQLDPKLRLTALEALDHKIFISPPYPTKPEDMPKFESSHEYDRRKPADSNVSNADQRISPENSKNWNSANNPRKNMNNAQRNNDEFAYNDDRNRKFGKRSDDLNSKSKGGWDRDRGRGRDRDKDVYRDREWDRERDRGRDRNRDREYDFENKPRNEWNSRNRDRNFNNSNNATKERNQNRDSSRGIRDSSKNSAWEFDRDGSRNRYPENEKPKDGDWGSGNANINNFPGHDNNYNNDGNYSSFARGGSNKKNFDRGYDNRNRGGAKHSR</sequence>
<evidence type="ECO:0000256" key="3">
    <source>
        <dbReference type="ARBA" id="ARBA00022527"/>
    </source>
</evidence>
<dbReference type="GO" id="GO:0005524">
    <property type="term" value="F:ATP binding"/>
    <property type="evidence" value="ECO:0007669"/>
    <property type="project" value="UniProtKB-UniRule"/>
</dbReference>
<dbReference type="PROSITE" id="PS50011">
    <property type="entry name" value="PROTEIN_KINASE_DOM"/>
    <property type="match status" value="1"/>
</dbReference>
<evidence type="ECO:0000259" key="14">
    <source>
        <dbReference type="PROSITE" id="PS50011"/>
    </source>
</evidence>
<protein>
    <submittedName>
        <fullName evidence="15">Putative cyclin-dependent kinase 9</fullName>
    </submittedName>
</protein>
<dbReference type="PANTHER" id="PTHR24056">
    <property type="entry name" value="CELL DIVISION PROTEIN KINASE"/>
    <property type="match status" value="1"/>
</dbReference>
<dbReference type="Proteomes" id="UP000187429">
    <property type="component" value="Unassembled WGS sequence"/>
</dbReference>
<evidence type="ECO:0000256" key="11">
    <source>
        <dbReference type="ARBA" id="ARBA00049280"/>
    </source>
</evidence>
<dbReference type="EMBL" id="LSSM01002428">
    <property type="protein sequence ID" value="OMJ21733.1"/>
    <property type="molecule type" value="Genomic_DNA"/>
</dbReference>
<dbReference type="PROSITE" id="PS00108">
    <property type="entry name" value="PROTEIN_KINASE_ST"/>
    <property type="match status" value="1"/>
</dbReference>
<dbReference type="GO" id="GO:0005634">
    <property type="term" value="C:nucleus"/>
    <property type="evidence" value="ECO:0007669"/>
    <property type="project" value="UniProtKB-SubCell"/>
</dbReference>
<dbReference type="FunFam" id="3.30.200.20:FF:000124">
    <property type="entry name" value="Cyclin-dependent kinase 4"/>
    <property type="match status" value="1"/>
</dbReference>
<accession>A0A1R1Y494</accession>
<dbReference type="AlphaFoldDB" id="A0A1R1Y494"/>
<evidence type="ECO:0000313" key="15">
    <source>
        <dbReference type="EMBL" id="OMJ21733.1"/>
    </source>
</evidence>
<keyword evidence="5 12" id="KW-0547">Nucleotide-binding</keyword>
<evidence type="ECO:0000256" key="7">
    <source>
        <dbReference type="ARBA" id="ARBA00022840"/>
    </source>
</evidence>
<dbReference type="PANTHER" id="PTHR24056:SF233">
    <property type="entry name" value="CYCLIN-DEPENDENT KINASE 9"/>
    <property type="match status" value="1"/>
</dbReference>
<organism evidence="15 16">
    <name type="scientific">Smittium culicis</name>
    <dbReference type="NCBI Taxonomy" id="133412"/>
    <lineage>
        <taxon>Eukaryota</taxon>
        <taxon>Fungi</taxon>
        <taxon>Fungi incertae sedis</taxon>
        <taxon>Zoopagomycota</taxon>
        <taxon>Kickxellomycotina</taxon>
        <taxon>Harpellomycetes</taxon>
        <taxon>Harpellales</taxon>
        <taxon>Legeriomycetaceae</taxon>
        <taxon>Smittium</taxon>
    </lineage>
</organism>
<dbReference type="InterPro" id="IPR008271">
    <property type="entry name" value="Ser/Thr_kinase_AS"/>
</dbReference>
<feature type="compositionally biased region" description="Basic and acidic residues" evidence="13">
    <location>
        <begin position="401"/>
        <end position="477"/>
    </location>
</feature>
<feature type="domain" description="Protein kinase" evidence="14">
    <location>
        <begin position="36"/>
        <end position="332"/>
    </location>
</feature>
<dbReference type="GO" id="GO:0004693">
    <property type="term" value="F:cyclin-dependent protein serine/threonine kinase activity"/>
    <property type="evidence" value="ECO:0007669"/>
    <property type="project" value="UniProtKB-EC"/>
</dbReference>
<dbReference type="GO" id="GO:0008353">
    <property type="term" value="F:RNA polymerase II CTD heptapeptide repeat kinase activity"/>
    <property type="evidence" value="ECO:0007669"/>
    <property type="project" value="UniProtKB-EC"/>
</dbReference>
<dbReference type="Pfam" id="PF00069">
    <property type="entry name" value="Pkinase"/>
    <property type="match status" value="1"/>
</dbReference>
<feature type="compositionally biased region" description="Basic and acidic residues" evidence="13">
    <location>
        <begin position="563"/>
        <end position="573"/>
    </location>
</feature>
<dbReference type="FunFam" id="1.10.510.10:FF:000415">
    <property type="entry name" value="CMGC/CDK/CRK7 protein kinase, variant"/>
    <property type="match status" value="1"/>
</dbReference>
<comment type="subcellular location">
    <subcellularLocation>
        <location evidence="1">Nucleus</location>
    </subcellularLocation>
</comment>
<keyword evidence="8" id="KW-0539">Nucleus</keyword>
<dbReference type="InterPro" id="IPR000719">
    <property type="entry name" value="Prot_kinase_dom"/>
</dbReference>
<evidence type="ECO:0000256" key="1">
    <source>
        <dbReference type="ARBA" id="ARBA00004123"/>
    </source>
</evidence>
<evidence type="ECO:0000256" key="5">
    <source>
        <dbReference type="ARBA" id="ARBA00022741"/>
    </source>
</evidence>
<dbReference type="InterPro" id="IPR050108">
    <property type="entry name" value="CDK"/>
</dbReference>
<reference evidence="16" key="1">
    <citation type="submission" date="2017-01" db="EMBL/GenBank/DDBJ databases">
        <authorList>
            <person name="Wang Y."/>
            <person name="White M."/>
            <person name="Kvist S."/>
            <person name="Moncalvo J.-M."/>
        </authorList>
    </citation>
    <scope>NUCLEOTIDE SEQUENCE [LARGE SCALE GENOMIC DNA]</scope>
    <source>
        <strain evidence="16">ID-206-W2</strain>
    </source>
</reference>
<keyword evidence="3" id="KW-0723">Serine/threonine-protein kinase</keyword>
<evidence type="ECO:0000256" key="8">
    <source>
        <dbReference type="ARBA" id="ARBA00023242"/>
    </source>
</evidence>
<keyword evidence="6 15" id="KW-0418">Kinase</keyword>
<evidence type="ECO:0000256" key="9">
    <source>
        <dbReference type="ARBA" id="ARBA00047811"/>
    </source>
</evidence>
<evidence type="ECO:0000256" key="10">
    <source>
        <dbReference type="ARBA" id="ARBA00048367"/>
    </source>
</evidence>
<evidence type="ECO:0000256" key="4">
    <source>
        <dbReference type="ARBA" id="ARBA00022679"/>
    </source>
</evidence>
<dbReference type="Gene3D" id="3.30.200.20">
    <property type="entry name" value="Phosphorylase Kinase, domain 1"/>
    <property type="match status" value="1"/>
</dbReference>